<evidence type="ECO:0000313" key="3">
    <source>
        <dbReference type="EMBL" id="HHS62010.1"/>
    </source>
</evidence>
<organism evidence="3">
    <name type="scientific">candidate division WOR-3 bacterium</name>
    <dbReference type="NCBI Taxonomy" id="2052148"/>
    <lineage>
        <taxon>Bacteria</taxon>
        <taxon>Bacteria division WOR-3</taxon>
    </lineage>
</organism>
<proteinExistence type="predicted"/>
<sequence>MKAADSVLLRLMILKTMSGWRCILNEQMRILKLLEEGKITAEEAARLLEAIKEPESKKRRGFFWQGMDSFSDMMSDMMGAIFSTSFKNHTTSERIEVSGKKKLEFKGISGDIEINGKEINEFIIEKDGMVRITEENNTLLIKTISGDIKIDAPKNIDIEIKGVSGDLILNNIDGKVKILSVSGDVTGRGLSGSLAGEFVSGDVELEYQRVDGIEIRARSGDVVLKISDKTEAEIEISSMSGDIHCDFPLQDSIKKDNYLKGILNSPKSRIVINNRYGDVSIEKNI</sequence>
<gene>
    <name evidence="3" type="ORF">ENV70_00120</name>
</gene>
<comment type="caution">
    <text evidence="3">The sequence shown here is derived from an EMBL/GenBank/DDBJ whole genome shotgun (WGS) entry which is preliminary data.</text>
</comment>
<feature type="domain" description="YvlB/LiaX N-terminal" evidence="2">
    <location>
        <begin position="25"/>
        <end position="55"/>
    </location>
</feature>
<dbReference type="AlphaFoldDB" id="A0A7C6AFP5"/>
<dbReference type="EMBL" id="DTHJ01000004">
    <property type="protein sequence ID" value="HHS62010.1"/>
    <property type="molecule type" value="Genomic_DNA"/>
</dbReference>
<dbReference type="InterPro" id="IPR025164">
    <property type="entry name" value="Toastrack_DUF4097"/>
</dbReference>
<name>A0A7C6AFP5_UNCW3</name>
<protein>
    <submittedName>
        <fullName evidence="3">Uncharacterized protein</fullName>
    </submittedName>
</protein>
<reference evidence="3" key="1">
    <citation type="journal article" date="2020" name="mSystems">
        <title>Genome- and Community-Level Interaction Insights into Carbon Utilization and Element Cycling Functions of Hydrothermarchaeota in Hydrothermal Sediment.</title>
        <authorList>
            <person name="Zhou Z."/>
            <person name="Liu Y."/>
            <person name="Xu W."/>
            <person name="Pan J."/>
            <person name="Luo Z.H."/>
            <person name="Li M."/>
        </authorList>
    </citation>
    <scope>NUCLEOTIDE SEQUENCE [LARGE SCALE GENOMIC DNA]</scope>
    <source>
        <strain evidence="3">SpSt-783</strain>
    </source>
</reference>
<dbReference type="Pfam" id="PF13349">
    <property type="entry name" value="DUF4097"/>
    <property type="match status" value="1"/>
</dbReference>
<evidence type="ECO:0000259" key="2">
    <source>
        <dbReference type="Pfam" id="PF22746"/>
    </source>
</evidence>
<dbReference type="Pfam" id="PF22746">
    <property type="entry name" value="SHOCT-like_DUF2089-C"/>
    <property type="match status" value="1"/>
</dbReference>
<feature type="domain" description="DUF4097" evidence="1">
    <location>
        <begin position="77"/>
        <end position="282"/>
    </location>
</feature>
<accession>A0A7C6AFP5</accession>
<evidence type="ECO:0000259" key="1">
    <source>
        <dbReference type="Pfam" id="PF13349"/>
    </source>
</evidence>
<dbReference type="InterPro" id="IPR053959">
    <property type="entry name" value="YvlB/LiaX_N"/>
</dbReference>